<proteinExistence type="predicted"/>
<gene>
    <name evidence="2" type="ORF">EHQ62_10770</name>
</gene>
<comment type="caution">
    <text evidence="2">The sequence shown here is derived from an EMBL/GenBank/DDBJ whole genome shotgun (WGS) entry which is preliminary data.</text>
</comment>
<evidence type="ECO:0000313" key="3">
    <source>
        <dbReference type="Proteomes" id="UP000297567"/>
    </source>
</evidence>
<organism evidence="2 3">
    <name type="scientific">Leptospira jelokensis</name>
    <dbReference type="NCBI Taxonomy" id="2484931"/>
    <lineage>
        <taxon>Bacteria</taxon>
        <taxon>Pseudomonadati</taxon>
        <taxon>Spirochaetota</taxon>
        <taxon>Spirochaetia</taxon>
        <taxon>Leptospirales</taxon>
        <taxon>Leptospiraceae</taxon>
        <taxon>Leptospira</taxon>
    </lineage>
</organism>
<feature type="domain" description="YdhG-like" evidence="1">
    <location>
        <begin position="30"/>
        <end position="126"/>
    </location>
</feature>
<accession>A0A4Z1A1T1</accession>
<dbReference type="RefSeq" id="WP_135642688.1">
    <property type="nucleotide sequence ID" value="NZ_RQGH01000026.1"/>
</dbReference>
<dbReference type="Pfam" id="PF08818">
    <property type="entry name" value="DUF1801"/>
    <property type="match status" value="1"/>
</dbReference>
<dbReference type="SUPFAM" id="SSF159888">
    <property type="entry name" value="YdhG-like"/>
    <property type="match status" value="1"/>
</dbReference>
<reference evidence="2" key="1">
    <citation type="journal article" date="2019" name="PLoS Negl. Trop. Dis.">
        <title>Revisiting the worldwide diversity of Leptospira species in the environment.</title>
        <authorList>
            <person name="Vincent A.T."/>
            <person name="Schiettekatte O."/>
            <person name="Bourhy P."/>
            <person name="Veyrier F.J."/>
            <person name="Picardeau M."/>
        </authorList>
    </citation>
    <scope>NUCLEOTIDE SEQUENCE [LARGE SCALE GENOMIC DNA]</scope>
    <source>
        <strain evidence="2">201702451</strain>
    </source>
</reference>
<evidence type="ECO:0000313" key="2">
    <source>
        <dbReference type="EMBL" id="TGL65068.1"/>
    </source>
</evidence>
<protein>
    <submittedName>
        <fullName evidence="2">DUF1801 domain-containing protein</fullName>
    </submittedName>
</protein>
<dbReference type="AlphaFoldDB" id="A0A4Z1A1T1"/>
<keyword evidence="3" id="KW-1185">Reference proteome</keyword>
<name>A0A4Z1A1T1_9LEPT</name>
<sequence>MEKNQLKQNDLKNKHAFDTFYSSITQTEMEIVTKLKEILNSFPGLEERISYSVLYYFQNSRVCFIWPASIKPGPKSGVQFGFCNGYLLEDPKQILEKGNRKQVYCLTFHSPKEIKSSILIPLLKNALDVDQTIYKQKKTKGGVSN</sequence>
<dbReference type="Proteomes" id="UP000297567">
    <property type="component" value="Unassembled WGS sequence"/>
</dbReference>
<dbReference type="EMBL" id="RQGH01000026">
    <property type="protein sequence ID" value="TGL65068.1"/>
    <property type="molecule type" value="Genomic_DNA"/>
</dbReference>
<dbReference type="InterPro" id="IPR014922">
    <property type="entry name" value="YdhG-like"/>
</dbReference>
<evidence type="ECO:0000259" key="1">
    <source>
        <dbReference type="Pfam" id="PF08818"/>
    </source>
</evidence>